<keyword evidence="6" id="KW-0328">Glycosyltransferase</keyword>
<feature type="domain" description="Glycosyl transferase family 51" evidence="13">
    <location>
        <begin position="58"/>
        <end position="220"/>
    </location>
</feature>
<feature type="domain" description="Penicillin-binding C-terminal" evidence="14">
    <location>
        <begin position="690"/>
        <end position="776"/>
    </location>
</feature>
<evidence type="ECO:0000256" key="4">
    <source>
        <dbReference type="ARBA" id="ARBA00022645"/>
    </source>
</evidence>
<keyword evidence="5" id="KW-0645">Protease</keyword>
<dbReference type="SUPFAM" id="SSF56601">
    <property type="entry name" value="beta-lactamase/transpeptidase-like"/>
    <property type="match status" value="1"/>
</dbReference>
<evidence type="ECO:0000313" key="15">
    <source>
        <dbReference type="EMBL" id="SHJ29634.1"/>
    </source>
</evidence>
<dbReference type="InterPro" id="IPR001460">
    <property type="entry name" value="PCN-bd_Tpept"/>
</dbReference>
<dbReference type="GO" id="GO:0008955">
    <property type="term" value="F:peptidoglycan glycosyltransferase activity"/>
    <property type="evidence" value="ECO:0007669"/>
    <property type="project" value="UniProtKB-EC"/>
</dbReference>
<evidence type="ECO:0000313" key="16">
    <source>
        <dbReference type="Proteomes" id="UP000184172"/>
    </source>
</evidence>
<evidence type="ECO:0000256" key="6">
    <source>
        <dbReference type="ARBA" id="ARBA00022676"/>
    </source>
</evidence>
<evidence type="ECO:0000256" key="3">
    <source>
        <dbReference type="ARBA" id="ARBA00007739"/>
    </source>
</evidence>
<evidence type="ECO:0000256" key="8">
    <source>
        <dbReference type="ARBA" id="ARBA00022801"/>
    </source>
</evidence>
<feature type="domain" description="Penicillin-binding protein transpeptidase" evidence="12">
    <location>
        <begin position="300"/>
        <end position="553"/>
    </location>
</feature>
<comment type="pathway">
    <text evidence="1">Cell wall biogenesis; peptidoglycan biosynthesis.</text>
</comment>
<dbReference type="OrthoDB" id="9766909at2"/>
<keyword evidence="8" id="KW-0378">Hydrolase</keyword>
<dbReference type="EMBL" id="FQYV01000013">
    <property type="protein sequence ID" value="SHJ29634.1"/>
    <property type="molecule type" value="Genomic_DNA"/>
</dbReference>
<dbReference type="GO" id="GO:0006508">
    <property type="term" value="P:proteolysis"/>
    <property type="evidence" value="ECO:0007669"/>
    <property type="project" value="UniProtKB-KW"/>
</dbReference>
<evidence type="ECO:0000259" key="14">
    <source>
        <dbReference type="Pfam" id="PF06832"/>
    </source>
</evidence>
<evidence type="ECO:0000259" key="12">
    <source>
        <dbReference type="Pfam" id="PF00905"/>
    </source>
</evidence>
<dbReference type="InterPro" id="IPR023346">
    <property type="entry name" value="Lysozyme-like_dom_sf"/>
</dbReference>
<dbReference type="InterPro" id="IPR001264">
    <property type="entry name" value="Glyco_trans_51"/>
</dbReference>
<keyword evidence="7" id="KW-0808">Transferase</keyword>
<dbReference type="PANTHER" id="PTHR32282">
    <property type="entry name" value="BINDING PROTEIN TRANSPEPTIDASE, PUTATIVE-RELATED"/>
    <property type="match status" value="1"/>
</dbReference>
<dbReference type="InterPro" id="IPR012338">
    <property type="entry name" value="Beta-lactam/transpept-like"/>
</dbReference>
<accession>A0A1M6I5H9</accession>
<dbReference type="GO" id="GO:0004180">
    <property type="term" value="F:carboxypeptidase activity"/>
    <property type="evidence" value="ECO:0007669"/>
    <property type="project" value="UniProtKB-KW"/>
</dbReference>
<dbReference type="Pfam" id="PF06832">
    <property type="entry name" value="BiPBP_C"/>
    <property type="match status" value="1"/>
</dbReference>
<evidence type="ECO:0000256" key="9">
    <source>
        <dbReference type="ARBA" id="ARBA00023268"/>
    </source>
</evidence>
<dbReference type="Pfam" id="PF00905">
    <property type="entry name" value="Transpeptidase"/>
    <property type="match status" value="1"/>
</dbReference>
<keyword evidence="4" id="KW-0121">Carboxypeptidase</keyword>
<dbReference type="GO" id="GO:0009252">
    <property type="term" value="P:peptidoglycan biosynthetic process"/>
    <property type="evidence" value="ECO:0007669"/>
    <property type="project" value="InterPro"/>
</dbReference>
<evidence type="ECO:0000256" key="2">
    <source>
        <dbReference type="ARBA" id="ARBA00007090"/>
    </source>
</evidence>
<keyword evidence="9" id="KW-0511">Multifunctional enzyme</keyword>
<dbReference type="InterPro" id="IPR011815">
    <property type="entry name" value="PBP_1c"/>
</dbReference>
<dbReference type="NCBIfam" id="TIGR02073">
    <property type="entry name" value="PBP_1c"/>
    <property type="match status" value="1"/>
</dbReference>
<protein>
    <recommendedName>
        <fullName evidence="10">peptidoglycan glycosyltransferase</fullName>
        <ecNumber evidence="10">2.4.99.28</ecNumber>
    </recommendedName>
</protein>
<evidence type="ECO:0000256" key="7">
    <source>
        <dbReference type="ARBA" id="ARBA00022679"/>
    </source>
</evidence>
<dbReference type="PANTHER" id="PTHR32282:SF15">
    <property type="entry name" value="PENICILLIN-BINDING PROTEIN 1C"/>
    <property type="match status" value="1"/>
</dbReference>
<dbReference type="AlphaFoldDB" id="A0A1M6I5H9"/>
<dbReference type="Pfam" id="PF00912">
    <property type="entry name" value="Transgly"/>
    <property type="match status" value="1"/>
</dbReference>
<dbReference type="InterPro" id="IPR036950">
    <property type="entry name" value="PBP_transglycosylase"/>
</dbReference>
<evidence type="ECO:0000256" key="1">
    <source>
        <dbReference type="ARBA" id="ARBA00004752"/>
    </source>
</evidence>
<keyword evidence="16" id="KW-1185">Reference proteome</keyword>
<dbReference type="GO" id="GO:0030288">
    <property type="term" value="C:outer membrane-bounded periplasmic space"/>
    <property type="evidence" value="ECO:0007669"/>
    <property type="project" value="TreeGrafter"/>
</dbReference>
<name>A0A1M6I5H9_9FLAO</name>
<dbReference type="STRING" id="797419.SAMN05216556_11445"/>
<evidence type="ECO:0000256" key="5">
    <source>
        <dbReference type="ARBA" id="ARBA00022670"/>
    </source>
</evidence>
<gene>
    <name evidence="15" type="ORF">SAMN04487908_11332</name>
</gene>
<dbReference type="Proteomes" id="UP000184172">
    <property type="component" value="Unassembled WGS sequence"/>
</dbReference>
<proteinExistence type="inferred from homology"/>
<dbReference type="RefSeq" id="WP_073218330.1">
    <property type="nucleotide sequence ID" value="NZ_FNNS01000014.1"/>
</dbReference>
<evidence type="ECO:0000256" key="10">
    <source>
        <dbReference type="ARBA" id="ARBA00044770"/>
    </source>
</evidence>
<comment type="similarity">
    <text evidence="2">In the C-terminal section; belongs to the transpeptidase family.</text>
</comment>
<dbReference type="SUPFAM" id="SSF53955">
    <property type="entry name" value="Lysozyme-like"/>
    <property type="match status" value="1"/>
</dbReference>
<reference evidence="16" key="1">
    <citation type="submission" date="2016-11" db="EMBL/GenBank/DDBJ databases">
        <authorList>
            <person name="Varghese N."/>
            <person name="Submissions S."/>
        </authorList>
    </citation>
    <scope>NUCLEOTIDE SEQUENCE [LARGE SCALE GENOMIC DNA]</scope>
    <source>
        <strain evidence="16">DSM 26349</strain>
    </source>
</reference>
<comment type="similarity">
    <text evidence="3">In the N-terminal section; belongs to the glycosyltransferase 51 family.</text>
</comment>
<sequence>MKKIIPFLKTHKIKLGIALIVFLFWLFCLPSPLFNVPTATVAESSNGQMLGARIADDGQWRFPQMDSVPERFEKCVLYFEDEHFYWHPGFNPVSISKALWNNLTTDSRRGGSTITQQVIRLSRQNKGRTYFEKLIEIFQATRLEAGYSKKSILNLYSSYAPFGGNVVGLETASWRYFGIPTSELSWGQSAALAVLPNAPSLIFPGKNETILKQKRDALLLKLFQKNVIDETTFELALEENLPGKPHGLPEFAPHLTEKIRKEHHGQRIKTTIDFSLQNKVNYIVKEHHYILAQNQIHNLAVLVMDVNTRVILAYVGNSPTTADHHNFVDIIEKPRNTGSILKPFLFASMLDAGEILPNVLVVDIPTSVNGYSPENFDKKYNGAVPASVALSRSLNIPAVRMLREFGFQRFYNILKKTNQKAIDKPADYYGLAMILGGGESSLWDITKAYAGMASTLNFFNTSSSEYRENEFVEPVYVKNHADIPFGKVQQKPSVWNAGAIYETFDAMQKVNRPNGEENWEFFTSSQPIAWKTGTSHGFKDSWAVGVTPKYAIGVWAGNASGEGRPGLTGIQAASPILFDILNILPKSGWFGIPYDELAEVEICAKSGHLAGLFCEETKKEWIPINGTRTDACPYHQTIFLNASENYRVNSSCYPLSEMVQKNWFVLPPVIEYYYAALHPEYKSLPSFAPDCLREGENLMAFMYPKRNEAVLLPKNFDENINDVIFKIAHRFPETTVYWYLDSQYIGSTQTFHELAVSPKPGSYILTVVDSDGNTLKERIEIGQIE</sequence>
<dbReference type="Gene3D" id="3.40.710.10">
    <property type="entry name" value="DD-peptidase/beta-lactamase superfamily"/>
    <property type="match status" value="1"/>
</dbReference>
<organism evidence="15 16">
    <name type="scientific">Aequorivita viscosa</name>
    <dbReference type="NCBI Taxonomy" id="797419"/>
    <lineage>
        <taxon>Bacteria</taxon>
        <taxon>Pseudomonadati</taxon>
        <taxon>Bacteroidota</taxon>
        <taxon>Flavobacteriia</taxon>
        <taxon>Flavobacteriales</taxon>
        <taxon>Flavobacteriaceae</taxon>
        <taxon>Aequorivita</taxon>
    </lineage>
</organism>
<dbReference type="EC" id="2.4.99.28" evidence="10"/>
<dbReference type="Gene3D" id="1.10.3810.10">
    <property type="entry name" value="Biosynthetic peptidoglycan transglycosylase-like"/>
    <property type="match status" value="1"/>
</dbReference>
<dbReference type="GO" id="GO:0008658">
    <property type="term" value="F:penicillin binding"/>
    <property type="evidence" value="ECO:0007669"/>
    <property type="project" value="InterPro"/>
</dbReference>
<comment type="catalytic activity">
    <reaction evidence="11">
        <text>[GlcNAc-(1-&gt;4)-Mur2Ac(oyl-L-Ala-gamma-D-Glu-L-Lys-D-Ala-D-Ala)](n)-di-trans,octa-cis-undecaprenyl diphosphate + beta-D-GlcNAc-(1-&gt;4)-Mur2Ac(oyl-L-Ala-gamma-D-Glu-L-Lys-D-Ala-D-Ala)-di-trans,octa-cis-undecaprenyl diphosphate = [GlcNAc-(1-&gt;4)-Mur2Ac(oyl-L-Ala-gamma-D-Glu-L-Lys-D-Ala-D-Ala)](n+1)-di-trans,octa-cis-undecaprenyl diphosphate + di-trans,octa-cis-undecaprenyl diphosphate + H(+)</text>
        <dbReference type="Rhea" id="RHEA:23708"/>
        <dbReference type="Rhea" id="RHEA-COMP:9602"/>
        <dbReference type="Rhea" id="RHEA-COMP:9603"/>
        <dbReference type="ChEBI" id="CHEBI:15378"/>
        <dbReference type="ChEBI" id="CHEBI:58405"/>
        <dbReference type="ChEBI" id="CHEBI:60033"/>
        <dbReference type="ChEBI" id="CHEBI:78435"/>
        <dbReference type="EC" id="2.4.99.28"/>
    </reaction>
</comment>
<evidence type="ECO:0000256" key="11">
    <source>
        <dbReference type="ARBA" id="ARBA00049902"/>
    </source>
</evidence>
<evidence type="ECO:0000259" key="13">
    <source>
        <dbReference type="Pfam" id="PF00912"/>
    </source>
</evidence>
<dbReference type="InterPro" id="IPR050396">
    <property type="entry name" value="Glycosyltr_51/Transpeptidase"/>
</dbReference>
<dbReference type="InterPro" id="IPR009647">
    <property type="entry name" value="PBP_C"/>
</dbReference>